<evidence type="ECO:0000256" key="2">
    <source>
        <dbReference type="ARBA" id="ARBA00022786"/>
    </source>
</evidence>
<organism evidence="7 9">
    <name type="scientific">Nematocida displodere</name>
    <dbReference type="NCBI Taxonomy" id="1805483"/>
    <lineage>
        <taxon>Eukaryota</taxon>
        <taxon>Fungi</taxon>
        <taxon>Fungi incertae sedis</taxon>
        <taxon>Microsporidia</taxon>
        <taxon>Nematocida</taxon>
    </lineage>
</organism>
<dbReference type="GO" id="GO:0005524">
    <property type="term" value="F:ATP binding"/>
    <property type="evidence" value="ECO:0007669"/>
    <property type="project" value="UniProtKB-KW"/>
</dbReference>
<dbReference type="GO" id="GO:0008641">
    <property type="term" value="F:ubiquitin-like modifier activating enzyme activity"/>
    <property type="evidence" value="ECO:0007669"/>
    <property type="project" value="InterPro"/>
</dbReference>
<comment type="caution">
    <text evidence="7">The sequence shown here is derived from an EMBL/GenBank/DDBJ whole genome shotgun (WGS) entry which is preliminary data.</text>
</comment>
<accession>A0A177EFJ4</accession>
<evidence type="ECO:0000256" key="1">
    <source>
        <dbReference type="ARBA" id="ARBA00022741"/>
    </source>
</evidence>
<dbReference type="VEuPathDB" id="MicrosporidiaDB:NEDG_02129"/>
<evidence type="ECO:0000256" key="5">
    <source>
        <dbReference type="PROSITE-ProRule" id="PRU10132"/>
    </source>
</evidence>
<evidence type="ECO:0000313" key="9">
    <source>
        <dbReference type="Proteomes" id="UP000185944"/>
    </source>
</evidence>
<dbReference type="PANTHER" id="PTHR10953:SF102">
    <property type="entry name" value="ADENYLYLTRANSFERASE AND SULFURTRANSFERASE MOCS3"/>
    <property type="match status" value="1"/>
</dbReference>
<dbReference type="GO" id="GO:0005737">
    <property type="term" value="C:cytoplasm"/>
    <property type="evidence" value="ECO:0007669"/>
    <property type="project" value="TreeGrafter"/>
</dbReference>
<keyword evidence="1" id="KW-0547">Nucleotide-binding</keyword>
<evidence type="ECO:0000256" key="4">
    <source>
        <dbReference type="ARBA" id="ARBA00043952"/>
    </source>
</evidence>
<protein>
    <submittedName>
        <fullName evidence="7">Ubiquitin-like 1-activating enzyme E1 B</fullName>
    </submittedName>
</protein>
<dbReference type="InterPro" id="IPR035985">
    <property type="entry name" value="Ubiquitin-activating_enz"/>
</dbReference>
<proteinExistence type="predicted"/>
<dbReference type="InterPro" id="IPR000594">
    <property type="entry name" value="ThiF_NAD_FAD-bd"/>
</dbReference>
<dbReference type="EMBL" id="LTDL01000038">
    <property type="protein sequence ID" value="OAG29892.1"/>
    <property type="molecule type" value="Genomic_DNA"/>
</dbReference>
<dbReference type="AlphaFoldDB" id="A0A177EFJ4"/>
<name>A0A177EFJ4_9MICR</name>
<dbReference type="OrthoDB" id="10255449at2759"/>
<dbReference type="VEuPathDB" id="MicrosporidiaDB:NEDG_01439"/>
<feature type="active site" description="Glycyl thioester intermediate" evidence="5">
    <location>
        <position position="166"/>
    </location>
</feature>
<comment type="pathway">
    <text evidence="4">Protein modification.</text>
</comment>
<keyword evidence="9" id="KW-1185">Reference proteome</keyword>
<dbReference type="GeneID" id="93647789"/>
<dbReference type="Proteomes" id="UP000185944">
    <property type="component" value="Unassembled WGS sequence"/>
</dbReference>
<dbReference type="GO" id="GO:0032446">
    <property type="term" value="P:protein modification by small protein conjugation"/>
    <property type="evidence" value="ECO:0007669"/>
    <property type="project" value="TreeGrafter"/>
</dbReference>
<evidence type="ECO:0000313" key="7">
    <source>
        <dbReference type="EMBL" id="OAG29892.1"/>
    </source>
</evidence>
<evidence type="ECO:0000259" key="6">
    <source>
        <dbReference type="Pfam" id="PF00899"/>
    </source>
</evidence>
<evidence type="ECO:0000256" key="3">
    <source>
        <dbReference type="ARBA" id="ARBA00022840"/>
    </source>
</evidence>
<dbReference type="RefSeq" id="XP_067544444.1">
    <property type="nucleotide sequence ID" value="XM_067688857.1"/>
</dbReference>
<dbReference type="GO" id="GO:0016779">
    <property type="term" value="F:nucleotidyltransferase activity"/>
    <property type="evidence" value="ECO:0007669"/>
    <property type="project" value="TreeGrafter"/>
</dbReference>
<evidence type="ECO:0000313" key="8">
    <source>
        <dbReference type="EMBL" id="OAG32262.1"/>
    </source>
</evidence>
<dbReference type="InterPro" id="IPR033127">
    <property type="entry name" value="UBQ-activ_enz_E1_Cys_AS"/>
</dbReference>
<reference evidence="7 9" key="1">
    <citation type="submission" date="2016-02" db="EMBL/GenBank/DDBJ databases">
        <title>Discovery of a natural microsporidian pathogen with a broad tissue tropism in Caenorhabditis elegans.</title>
        <authorList>
            <person name="Luallen R.J."/>
            <person name="Reinke A.W."/>
            <person name="Tong L."/>
            <person name="Botts M.R."/>
            <person name="Felix M.-A."/>
            <person name="Troemel E.R."/>
        </authorList>
    </citation>
    <scope>NUCLEOTIDE SEQUENCE [LARGE SCALE GENOMIC DNA]</scope>
    <source>
        <strain evidence="7 9">JUm2807</strain>
    </source>
</reference>
<sequence>MEAPEFSLPGPLLVVGAGGIGCEVLISLVGVFRGSVVIVDGDTIELSNLNRQSLFREADIGASKAEVAARETETRSGGRISARFFSKNLLDPEFTPAFFRGFFGVVSCLDNLEAREHLNRMALFGNVRVIESGSTGFLGQAYTMHPKRTECFACSGARTEEALPVCTLRGTPTEWKHCVHWTVREFIPQLKKFLEGEDEAEAGQSPGAIEAFTECFGGRMSTAPLRPLIEAFKHASEVTPPLVHAFSALRAQPFGVPVPELFRTENIVSSTVPSVVTTNAIVSALVVLEVRALLRPKPGYVHYLTMGAPLRHLPALPPNPLCGLCFSNFQTVTITEKDTLCVLIKRLTTNEKSISAITKDFQSLLYDEEFPDNLQRPLRSLGVRSGTILTFHPLQKNLESLENPNPQTRTIYCIY</sequence>
<dbReference type="STRING" id="1805483.A0A177EFJ4"/>
<dbReference type="SUPFAM" id="SSF69572">
    <property type="entry name" value="Activating enzymes of the ubiquitin-like proteins"/>
    <property type="match status" value="1"/>
</dbReference>
<dbReference type="PANTHER" id="PTHR10953">
    <property type="entry name" value="UBIQUITIN-ACTIVATING ENZYME E1"/>
    <property type="match status" value="1"/>
</dbReference>
<dbReference type="Gene3D" id="3.40.50.720">
    <property type="entry name" value="NAD(P)-binding Rossmann-like Domain"/>
    <property type="match status" value="1"/>
</dbReference>
<gene>
    <name evidence="7" type="ORF">NEDG_01439</name>
    <name evidence="8" type="ORF">NEDG_02129</name>
</gene>
<keyword evidence="2" id="KW-0833">Ubl conjugation pathway</keyword>
<dbReference type="GO" id="GO:0004792">
    <property type="term" value="F:thiosulfate-cyanide sulfurtransferase activity"/>
    <property type="evidence" value="ECO:0007669"/>
    <property type="project" value="TreeGrafter"/>
</dbReference>
<dbReference type="InterPro" id="IPR045886">
    <property type="entry name" value="ThiF/MoeB/HesA"/>
</dbReference>
<dbReference type="Gene3D" id="3.10.290.20">
    <property type="entry name" value="Ubiquitin-like 2 activating enzyme e1b. Chain: B, domain 3"/>
    <property type="match status" value="1"/>
</dbReference>
<keyword evidence="3" id="KW-0067">ATP-binding</keyword>
<dbReference type="EMBL" id="LTDL01000009">
    <property type="protein sequence ID" value="OAG32262.1"/>
    <property type="molecule type" value="Genomic_DNA"/>
</dbReference>
<dbReference type="Pfam" id="PF00899">
    <property type="entry name" value="ThiF"/>
    <property type="match status" value="1"/>
</dbReference>
<dbReference type="PROSITE" id="PS00865">
    <property type="entry name" value="UBIQUITIN_ACTIVAT_2"/>
    <property type="match status" value="1"/>
</dbReference>
<feature type="domain" description="THIF-type NAD/FAD binding fold" evidence="6">
    <location>
        <begin position="13"/>
        <end position="294"/>
    </location>
</feature>